<protein>
    <submittedName>
        <fullName evidence="2">LytTR family transcriptional regulator</fullName>
    </submittedName>
</protein>
<dbReference type="AlphaFoldDB" id="A0A6M0ICF0"/>
<dbReference type="SMART" id="SM00850">
    <property type="entry name" value="LytTR"/>
    <property type="match status" value="1"/>
</dbReference>
<evidence type="ECO:0000313" key="3">
    <source>
        <dbReference type="Proteomes" id="UP000477386"/>
    </source>
</evidence>
<evidence type="ECO:0000313" key="2">
    <source>
        <dbReference type="EMBL" id="NEU65926.1"/>
    </source>
</evidence>
<feature type="domain" description="HTH LytTR-type" evidence="1">
    <location>
        <begin position="23"/>
        <end position="126"/>
    </location>
</feature>
<sequence length="140" mass="16337">MTFFFEQTTVVPAELLAWLPIRLTVRNESRQLVSVADITVLEAELNYCRVYLKNGQELLTTKTLKYHHDQLPADWFVRIHRNCVINRRFIEKIGIVDGSYQIDLTIGKAVPVSRRRWGEIRRQLLGDHAVKSRSINASFR</sequence>
<dbReference type="PROSITE" id="PS50930">
    <property type="entry name" value="HTH_LYTTR"/>
    <property type="match status" value="1"/>
</dbReference>
<dbReference type="Gene3D" id="2.40.50.1020">
    <property type="entry name" value="LytTr DNA-binding domain"/>
    <property type="match status" value="1"/>
</dbReference>
<dbReference type="RefSeq" id="WP_164035221.1">
    <property type="nucleotide sequence ID" value="NZ_JAAGNZ010000001.1"/>
</dbReference>
<dbReference type="PANTHER" id="PTHR37299:SF1">
    <property type="entry name" value="STAGE 0 SPORULATION PROTEIN A HOMOLOG"/>
    <property type="match status" value="1"/>
</dbReference>
<gene>
    <name evidence="2" type="ORF">GK091_03465</name>
</gene>
<accession>A0A6M0ICF0</accession>
<reference evidence="2 3" key="1">
    <citation type="submission" date="2020-02" db="EMBL/GenBank/DDBJ databases">
        <title>Draft genome sequence of two Spirosoma agri KCTC 52727 and Spirosoma terrae KCTC 52035.</title>
        <authorList>
            <person name="Rojas J."/>
            <person name="Ambika Manirajan B."/>
            <person name="Ratering S."/>
            <person name="Suarez C."/>
            <person name="Schnell S."/>
        </authorList>
    </citation>
    <scope>NUCLEOTIDE SEQUENCE [LARGE SCALE GENOMIC DNA]</scope>
    <source>
        <strain evidence="2 3">KCTC 52727</strain>
    </source>
</reference>
<name>A0A6M0ICF0_9BACT</name>
<dbReference type="InterPro" id="IPR046947">
    <property type="entry name" value="LytR-like"/>
</dbReference>
<keyword evidence="3" id="KW-1185">Reference proteome</keyword>
<dbReference type="PANTHER" id="PTHR37299">
    <property type="entry name" value="TRANSCRIPTIONAL REGULATOR-RELATED"/>
    <property type="match status" value="1"/>
</dbReference>
<dbReference type="InterPro" id="IPR007492">
    <property type="entry name" value="LytTR_DNA-bd_dom"/>
</dbReference>
<organism evidence="2 3">
    <name type="scientific">Spirosoma agri</name>
    <dbReference type="NCBI Taxonomy" id="1987381"/>
    <lineage>
        <taxon>Bacteria</taxon>
        <taxon>Pseudomonadati</taxon>
        <taxon>Bacteroidota</taxon>
        <taxon>Cytophagia</taxon>
        <taxon>Cytophagales</taxon>
        <taxon>Cytophagaceae</taxon>
        <taxon>Spirosoma</taxon>
    </lineage>
</organism>
<evidence type="ECO:0000259" key="1">
    <source>
        <dbReference type="PROSITE" id="PS50930"/>
    </source>
</evidence>
<dbReference type="Proteomes" id="UP000477386">
    <property type="component" value="Unassembled WGS sequence"/>
</dbReference>
<dbReference type="GO" id="GO:0000156">
    <property type="term" value="F:phosphorelay response regulator activity"/>
    <property type="evidence" value="ECO:0007669"/>
    <property type="project" value="InterPro"/>
</dbReference>
<comment type="caution">
    <text evidence="2">The sequence shown here is derived from an EMBL/GenBank/DDBJ whole genome shotgun (WGS) entry which is preliminary data.</text>
</comment>
<dbReference type="Pfam" id="PF04397">
    <property type="entry name" value="LytTR"/>
    <property type="match status" value="1"/>
</dbReference>
<dbReference type="GO" id="GO:0003677">
    <property type="term" value="F:DNA binding"/>
    <property type="evidence" value="ECO:0007669"/>
    <property type="project" value="InterPro"/>
</dbReference>
<proteinExistence type="predicted"/>
<dbReference type="EMBL" id="JAAGNZ010000001">
    <property type="protein sequence ID" value="NEU65926.1"/>
    <property type="molecule type" value="Genomic_DNA"/>
</dbReference>